<dbReference type="GO" id="GO:0008168">
    <property type="term" value="F:methyltransferase activity"/>
    <property type="evidence" value="ECO:0007669"/>
    <property type="project" value="UniProtKB-KW"/>
</dbReference>
<dbReference type="EMBL" id="CP159992">
    <property type="protein sequence ID" value="XCP95031.1"/>
    <property type="molecule type" value="Genomic_DNA"/>
</dbReference>
<evidence type="ECO:0000313" key="2">
    <source>
        <dbReference type="EMBL" id="XCP95031.1"/>
    </source>
</evidence>
<dbReference type="GO" id="GO:0032259">
    <property type="term" value="P:methylation"/>
    <property type="evidence" value="ECO:0007669"/>
    <property type="project" value="UniProtKB-KW"/>
</dbReference>
<protein>
    <submittedName>
        <fullName evidence="2">Class I SAM-dependent methyltransferase</fullName>
        <ecNumber evidence="2">2.1.-.-</ecNumber>
    </submittedName>
</protein>
<proteinExistence type="predicted"/>
<dbReference type="Pfam" id="PF13649">
    <property type="entry name" value="Methyltransf_25"/>
    <property type="match status" value="1"/>
</dbReference>
<feature type="domain" description="Methyltransferase" evidence="1">
    <location>
        <begin position="39"/>
        <end position="127"/>
    </location>
</feature>
<dbReference type="InterPro" id="IPR029063">
    <property type="entry name" value="SAM-dependent_MTases_sf"/>
</dbReference>
<keyword evidence="2" id="KW-0808">Transferase</keyword>
<dbReference type="EC" id="2.1.-.-" evidence="2"/>
<reference evidence="2" key="1">
    <citation type="submission" date="2024-05" db="EMBL/GenBank/DDBJ databases">
        <title>Draft genome assemblies of 36 bacteria isolated from hibernating arctic ground squirrels.</title>
        <authorList>
            <person name="McKee H."/>
            <person name="Mullen L."/>
            <person name="Drown D.M."/>
            <person name="Duddleston K.N."/>
        </authorList>
    </citation>
    <scope>NUCLEOTIDE SEQUENCE</scope>
    <source>
        <strain evidence="2">AN1007</strain>
    </source>
</reference>
<evidence type="ECO:0000259" key="1">
    <source>
        <dbReference type="Pfam" id="PF13649"/>
    </source>
</evidence>
<dbReference type="SUPFAM" id="SSF53335">
    <property type="entry name" value="S-adenosyl-L-methionine-dependent methyltransferases"/>
    <property type="match status" value="1"/>
</dbReference>
<accession>A0AAU8NE41</accession>
<dbReference type="RefSeq" id="WP_366292836.1">
    <property type="nucleotide sequence ID" value="NZ_CP159992.1"/>
</dbReference>
<sequence length="207" mass="23810">MGSYWEDRFQTEGKVWGETPSVITTKVISSFRQRGVKQVLVLGAGYGRNTKELAKYFKVDGIEVSGAAVKLAREWDTHSNVIHASVLDVKLPQKYDAVFCYNLLHLFKRQERNVIIDKCSEFLRKGGSGFFTVFSDEDSSCGKGSLLEPNTYEYKQGKFAHFFNELDLSHHFANYTILDTGSFREQLHYAHEHSTWIDLRYVSFLKD</sequence>
<dbReference type="InterPro" id="IPR041698">
    <property type="entry name" value="Methyltransf_25"/>
</dbReference>
<organism evidence="2">
    <name type="scientific">Paenibacillus sp. AN1007</name>
    <dbReference type="NCBI Taxonomy" id="3151385"/>
    <lineage>
        <taxon>Bacteria</taxon>
        <taxon>Bacillati</taxon>
        <taxon>Bacillota</taxon>
        <taxon>Bacilli</taxon>
        <taxon>Bacillales</taxon>
        <taxon>Paenibacillaceae</taxon>
        <taxon>Paenibacillus</taxon>
    </lineage>
</organism>
<gene>
    <name evidence="2" type="ORF">ABXS70_28760</name>
</gene>
<name>A0AAU8NE41_9BACL</name>
<keyword evidence="2" id="KW-0489">Methyltransferase</keyword>
<dbReference type="AlphaFoldDB" id="A0AAU8NE41"/>
<dbReference type="CDD" id="cd02440">
    <property type="entry name" value="AdoMet_MTases"/>
    <property type="match status" value="1"/>
</dbReference>
<dbReference type="Gene3D" id="3.40.50.150">
    <property type="entry name" value="Vaccinia Virus protein VP39"/>
    <property type="match status" value="1"/>
</dbReference>